<evidence type="ECO:0008006" key="11">
    <source>
        <dbReference type="Google" id="ProtNLM"/>
    </source>
</evidence>
<evidence type="ECO:0000313" key="9">
    <source>
        <dbReference type="EMBL" id="SPF75186.1"/>
    </source>
</evidence>
<feature type="transmembrane region" description="Helical" evidence="8">
    <location>
        <begin position="221"/>
        <end position="242"/>
    </location>
</feature>
<dbReference type="AlphaFoldDB" id="A0A2R8AGM6"/>
<evidence type="ECO:0000313" key="10">
    <source>
        <dbReference type="Proteomes" id="UP000244911"/>
    </source>
</evidence>
<feature type="transmembrane region" description="Helical" evidence="8">
    <location>
        <begin position="328"/>
        <end position="361"/>
    </location>
</feature>
<evidence type="ECO:0000256" key="8">
    <source>
        <dbReference type="SAM" id="Phobius"/>
    </source>
</evidence>
<dbReference type="InterPro" id="IPR018584">
    <property type="entry name" value="GT87"/>
</dbReference>
<keyword evidence="10" id="KW-1185">Reference proteome</keyword>
<dbReference type="EMBL" id="OMOI01000001">
    <property type="protein sequence ID" value="SPF75186.1"/>
    <property type="molecule type" value="Genomic_DNA"/>
</dbReference>
<feature type="transmembrane region" description="Helical" evidence="8">
    <location>
        <begin position="196"/>
        <end position="215"/>
    </location>
</feature>
<sequence length="422" mass="46461">MTDRKDKVLSIVILGVFVAVTLHSYWGNWPVDLSAVYFAAYFFDAGAYDLVYAPDGQAFWDRAHPEWRELARAQGYDANLLPAYVYPPLWAAVLGPWASAVSFASFANTFLLGFLAAIIGMILMAYKMARQFATTAGTRVIPFAPFCLIGVLLAGYTSFGSISFQLGQPQILVSFLLMLCLYLLSLDKDISAGSVLALAAAIKLMPAMLVVLFVMERRWRALGAFVVAGALLAGLSVIVAGWPMHQALLERIGNLSSQISISRLGIGIETVLYHIGQAANGEVQWLIERPDLVDKPAWLAASNRAILAAGLLAIWWYTHPVLPQIRLWARFTLLFVLVVTTASLSWLHYLMLPAILAMILLGLSPSRWVRLVLLCSMLVTSLPIYLYLLDTSLAGYGEVYLHLALIVAVMLSLLLTVRRHRG</sequence>
<evidence type="ECO:0000256" key="7">
    <source>
        <dbReference type="ARBA" id="ARBA00024033"/>
    </source>
</evidence>
<gene>
    <name evidence="9" type="ORF">ALP8811_00171</name>
</gene>
<keyword evidence="4 8" id="KW-0812">Transmembrane</keyword>
<keyword evidence="2" id="KW-1003">Cell membrane</keyword>
<dbReference type="GO" id="GO:0005886">
    <property type="term" value="C:plasma membrane"/>
    <property type="evidence" value="ECO:0007669"/>
    <property type="project" value="UniProtKB-SubCell"/>
</dbReference>
<evidence type="ECO:0000256" key="5">
    <source>
        <dbReference type="ARBA" id="ARBA00022989"/>
    </source>
</evidence>
<keyword evidence="5 8" id="KW-1133">Transmembrane helix</keyword>
<feature type="transmembrane region" description="Helical" evidence="8">
    <location>
        <begin position="162"/>
        <end position="184"/>
    </location>
</feature>
<protein>
    <recommendedName>
        <fullName evidence="11">Polyprenol-phosphate-mannose-dependent alpha-(1-2)-phosphatidylinositol mannoside mannosyltransferase</fullName>
    </recommendedName>
</protein>
<comment type="subcellular location">
    <subcellularLocation>
        <location evidence="1">Cell membrane</location>
        <topology evidence="1">Multi-pass membrane protein</topology>
    </subcellularLocation>
</comment>
<feature type="transmembrane region" description="Helical" evidence="8">
    <location>
        <begin position="136"/>
        <end position="156"/>
    </location>
</feature>
<keyword evidence="3" id="KW-0808">Transferase</keyword>
<reference evidence="9 10" key="1">
    <citation type="submission" date="2018-03" db="EMBL/GenBank/DDBJ databases">
        <authorList>
            <person name="Keele B.F."/>
        </authorList>
    </citation>
    <scope>NUCLEOTIDE SEQUENCE [LARGE SCALE GENOMIC DNA]</scope>
    <source>
        <strain evidence="9 10">CECT 8811</strain>
    </source>
</reference>
<feature type="transmembrane region" description="Helical" evidence="8">
    <location>
        <begin position="399"/>
        <end position="417"/>
    </location>
</feature>
<dbReference type="GO" id="GO:0016758">
    <property type="term" value="F:hexosyltransferase activity"/>
    <property type="evidence" value="ECO:0007669"/>
    <property type="project" value="InterPro"/>
</dbReference>
<dbReference type="Pfam" id="PF09594">
    <property type="entry name" value="GT87"/>
    <property type="match status" value="1"/>
</dbReference>
<evidence type="ECO:0000256" key="2">
    <source>
        <dbReference type="ARBA" id="ARBA00022475"/>
    </source>
</evidence>
<evidence type="ECO:0000256" key="3">
    <source>
        <dbReference type="ARBA" id="ARBA00022679"/>
    </source>
</evidence>
<name>A0A2R8AGM6_9RHOB</name>
<comment type="similarity">
    <text evidence="7">Belongs to the glycosyltransferase 87 family.</text>
</comment>
<keyword evidence="6 8" id="KW-0472">Membrane</keyword>
<feature type="transmembrane region" description="Helical" evidence="8">
    <location>
        <begin position="368"/>
        <end position="387"/>
    </location>
</feature>
<evidence type="ECO:0000256" key="4">
    <source>
        <dbReference type="ARBA" id="ARBA00022692"/>
    </source>
</evidence>
<dbReference type="RefSeq" id="WP_108855309.1">
    <property type="nucleotide sequence ID" value="NZ_OMOI01000001.1"/>
</dbReference>
<dbReference type="Proteomes" id="UP000244911">
    <property type="component" value="Unassembled WGS sequence"/>
</dbReference>
<feature type="transmembrane region" description="Helical" evidence="8">
    <location>
        <begin position="297"/>
        <end position="316"/>
    </location>
</feature>
<proteinExistence type="inferred from homology"/>
<evidence type="ECO:0000256" key="6">
    <source>
        <dbReference type="ARBA" id="ARBA00023136"/>
    </source>
</evidence>
<accession>A0A2R8AGM6</accession>
<dbReference type="OrthoDB" id="7865847at2"/>
<organism evidence="9 10">
    <name type="scientific">Aliiroseovarius pelagivivens</name>
    <dbReference type="NCBI Taxonomy" id="1639690"/>
    <lineage>
        <taxon>Bacteria</taxon>
        <taxon>Pseudomonadati</taxon>
        <taxon>Pseudomonadota</taxon>
        <taxon>Alphaproteobacteria</taxon>
        <taxon>Rhodobacterales</taxon>
        <taxon>Paracoccaceae</taxon>
        <taxon>Aliiroseovarius</taxon>
    </lineage>
</organism>
<feature type="transmembrane region" description="Helical" evidence="8">
    <location>
        <begin position="97"/>
        <end position="124"/>
    </location>
</feature>
<evidence type="ECO:0000256" key="1">
    <source>
        <dbReference type="ARBA" id="ARBA00004651"/>
    </source>
</evidence>
<feature type="transmembrane region" description="Helical" evidence="8">
    <location>
        <begin position="7"/>
        <end position="26"/>
    </location>
</feature>